<dbReference type="InterPro" id="IPR002060">
    <property type="entry name" value="Squ/phyt_synthse"/>
</dbReference>
<dbReference type="InterPro" id="IPR008949">
    <property type="entry name" value="Isoprenoid_synthase_dom_sf"/>
</dbReference>
<gene>
    <name evidence="1" type="ORF">ACFPH6_03020</name>
</gene>
<accession>A0ABV8YIB2</accession>
<dbReference type="RefSeq" id="WP_386336938.1">
    <property type="nucleotide sequence ID" value="NZ_JBHSFG010000006.1"/>
</dbReference>
<dbReference type="Gene3D" id="1.10.600.10">
    <property type="entry name" value="Farnesyl Diphosphate Synthase"/>
    <property type="match status" value="1"/>
</dbReference>
<dbReference type="SUPFAM" id="SSF48576">
    <property type="entry name" value="Terpenoid synthases"/>
    <property type="match status" value="1"/>
</dbReference>
<sequence>MTTLATWRTALEAADIGGEHLRLDYTRCAKFIRDRDTGPYVGVRVLAPPALQPHLLAGLAFANRTDDLADAGNSRLAQARRADWLAQARRGVSDDSCPYPIVRAFVNSITVRGLCPSWMRRLLDAAELEPDFAGFADEAEFGQYVDRYTWPLLMCSAGLQYQSGPSEETARTWRAYADFAQRLDFLNDLRADLEAGRLCLPADALTEHAVARSDLEQGRDTPDVRALLQDMCDRTHTALKEARGVLEVCEPGQLIAARSLLALQERQLNDIRNSRTRVLHRPVGFHRATMLRTMLGALLT</sequence>
<dbReference type="Proteomes" id="UP001596012">
    <property type="component" value="Unassembled WGS sequence"/>
</dbReference>
<reference evidence="2" key="1">
    <citation type="journal article" date="2019" name="Int. J. Syst. Evol. Microbiol.">
        <title>The Global Catalogue of Microorganisms (GCM) 10K type strain sequencing project: providing services to taxonomists for standard genome sequencing and annotation.</title>
        <authorList>
            <consortium name="The Broad Institute Genomics Platform"/>
            <consortium name="The Broad Institute Genome Sequencing Center for Infectious Disease"/>
            <person name="Wu L."/>
            <person name="Ma J."/>
        </authorList>
    </citation>
    <scope>NUCLEOTIDE SEQUENCE [LARGE SCALE GENOMIC DNA]</scope>
    <source>
        <strain evidence="2">DT43</strain>
    </source>
</reference>
<evidence type="ECO:0000313" key="1">
    <source>
        <dbReference type="EMBL" id="MFC4463583.1"/>
    </source>
</evidence>
<keyword evidence="2" id="KW-1185">Reference proteome</keyword>
<dbReference type="PANTHER" id="PTHR31480">
    <property type="entry name" value="BIFUNCTIONAL LYCOPENE CYCLASE/PHYTOENE SYNTHASE"/>
    <property type="match status" value="1"/>
</dbReference>
<name>A0ABV8YIB2_9ACTN</name>
<proteinExistence type="predicted"/>
<comment type="caution">
    <text evidence="1">The sequence shown here is derived from an EMBL/GenBank/DDBJ whole genome shotgun (WGS) entry which is preliminary data.</text>
</comment>
<protein>
    <submittedName>
        <fullName evidence="1">Phytoene/squalene synthase family protein</fullName>
    </submittedName>
</protein>
<organism evidence="1 2">
    <name type="scientific">Streptomyces xiangluensis</name>
    <dbReference type="NCBI Taxonomy" id="2665720"/>
    <lineage>
        <taxon>Bacteria</taxon>
        <taxon>Bacillati</taxon>
        <taxon>Actinomycetota</taxon>
        <taxon>Actinomycetes</taxon>
        <taxon>Kitasatosporales</taxon>
        <taxon>Streptomycetaceae</taxon>
        <taxon>Streptomyces</taxon>
    </lineage>
</organism>
<evidence type="ECO:0000313" key="2">
    <source>
        <dbReference type="Proteomes" id="UP001596012"/>
    </source>
</evidence>
<dbReference type="EMBL" id="JBHSFG010000006">
    <property type="protein sequence ID" value="MFC4463583.1"/>
    <property type="molecule type" value="Genomic_DNA"/>
</dbReference>
<dbReference type="Pfam" id="PF00494">
    <property type="entry name" value="SQS_PSY"/>
    <property type="match status" value="1"/>
</dbReference>